<accession>A0A1H1VBA6</accession>
<keyword evidence="3" id="KW-1185">Reference proteome</keyword>
<protein>
    <submittedName>
        <fullName evidence="2">Uncharacterized conserved protein YloU, alkaline shock protein (Asp23) family</fullName>
    </submittedName>
</protein>
<organism evidence="2 3">
    <name type="scientific">Nocardioides scoriae</name>
    <dbReference type="NCBI Taxonomy" id="642780"/>
    <lineage>
        <taxon>Bacteria</taxon>
        <taxon>Bacillati</taxon>
        <taxon>Actinomycetota</taxon>
        <taxon>Actinomycetes</taxon>
        <taxon>Propionibacteriales</taxon>
        <taxon>Nocardioidaceae</taxon>
        <taxon>Nocardioides</taxon>
    </lineage>
</organism>
<reference evidence="3" key="1">
    <citation type="submission" date="2016-10" db="EMBL/GenBank/DDBJ databases">
        <authorList>
            <person name="Varghese N."/>
            <person name="Submissions S."/>
        </authorList>
    </citation>
    <scope>NUCLEOTIDE SEQUENCE [LARGE SCALE GENOMIC DNA]</scope>
    <source>
        <strain evidence="3">DSM 22127</strain>
    </source>
</reference>
<sequence length="117" mass="12095">MHDPHPPTPPASLTSTPLAEEPARTSIEPAALARIAALAVEHVDGADLAGPPERSVQVEALPGEALRVALRLAGAYGTSLPDLADRVRAEVVGVVGAMTRLHVGAVDVEFVELTPAR</sequence>
<dbReference type="AlphaFoldDB" id="A0A1H1VBA6"/>
<evidence type="ECO:0000313" key="2">
    <source>
        <dbReference type="EMBL" id="SDS81716.1"/>
    </source>
</evidence>
<dbReference type="STRING" id="642780.SAMN04488570_2769"/>
<dbReference type="EMBL" id="LT629757">
    <property type="protein sequence ID" value="SDS81716.1"/>
    <property type="molecule type" value="Genomic_DNA"/>
</dbReference>
<name>A0A1H1VBA6_9ACTN</name>
<gene>
    <name evidence="2" type="ORF">SAMN04488570_2769</name>
</gene>
<feature type="compositionally biased region" description="Pro residues" evidence="1">
    <location>
        <begin position="1"/>
        <end position="10"/>
    </location>
</feature>
<dbReference type="RefSeq" id="WP_091730714.1">
    <property type="nucleotide sequence ID" value="NZ_LT629757.1"/>
</dbReference>
<proteinExistence type="predicted"/>
<evidence type="ECO:0000256" key="1">
    <source>
        <dbReference type="SAM" id="MobiDB-lite"/>
    </source>
</evidence>
<feature type="region of interest" description="Disordered" evidence="1">
    <location>
        <begin position="1"/>
        <end position="26"/>
    </location>
</feature>
<evidence type="ECO:0000313" key="3">
    <source>
        <dbReference type="Proteomes" id="UP000198859"/>
    </source>
</evidence>
<dbReference type="Proteomes" id="UP000198859">
    <property type="component" value="Chromosome I"/>
</dbReference>